<evidence type="ECO:0000313" key="5">
    <source>
        <dbReference type="Proteomes" id="UP001528850"/>
    </source>
</evidence>
<dbReference type="EMBL" id="JARJJS010000009">
    <property type="protein sequence ID" value="MDF4026941.1"/>
    <property type="molecule type" value="Genomic_DNA"/>
</dbReference>
<sequence length="303" mass="32603">MALILIWQMSLTAQAADKKVIYYYTDPQGTILATGDESGNVTSRSDYDPYGLQIQGEPLPGPGYTGHVSDTDSGLIYMQARYYDPALGRFLTPDSDKARSGQLLNFNRYAYASNNPVANIDPDGRQSVPGYYISGTNFRDPVARDFAFNAFVPGYAIYGCVSSGCNGSDWTIAVASTFLSVTPVGEAAALSRTARAVKTIEHAGNEAHNVVNGLKLSKALASEAQMSEKGTVIAGGASSSPFRNASRAAENYGGKSSDWVKKSSSSYTANDGTRFETHWLENTANGDRQEFKTILEKSDESNL</sequence>
<gene>
    <name evidence="4" type="ORF">P3W24_18355</name>
</gene>
<dbReference type="Proteomes" id="UP001528850">
    <property type="component" value="Unassembled WGS sequence"/>
</dbReference>
<dbReference type="InterPro" id="IPR050708">
    <property type="entry name" value="T6SS_VgrG/RHS"/>
</dbReference>
<protein>
    <submittedName>
        <fullName evidence="4">RHS repeat-associated core domain-containing protein</fullName>
    </submittedName>
</protein>
<keyword evidence="5" id="KW-1185">Reference proteome</keyword>
<dbReference type="Pfam" id="PF25023">
    <property type="entry name" value="TEN_YD-shell"/>
    <property type="match status" value="1"/>
</dbReference>
<dbReference type="PANTHER" id="PTHR32305:SF15">
    <property type="entry name" value="PROTEIN RHSA-RELATED"/>
    <property type="match status" value="1"/>
</dbReference>
<keyword evidence="1" id="KW-0677">Repeat</keyword>
<dbReference type="NCBIfam" id="TIGR03696">
    <property type="entry name" value="Rhs_assc_core"/>
    <property type="match status" value="1"/>
</dbReference>
<dbReference type="PANTHER" id="PTHR32305">
    <property type="match status" value="1"/>
</dbReference>
<accession>A0ABT6BFJ9</accession>
<feature type="domain" description="Teneurin-like YD-shell" evidence="3">
    <location>
        <begin position="21"/>
        <end position="117"/>
    </location>
</feature>
<dbReference type="Gene3D" id="2.180.10.10">
    <property type="entry name" value="RHS repeat-associated core"/>
    <property type="match status" value="1"/>
</dbReference>
<evidence type="ECO:0000256" key="2">
    <source>
        <dbReference type="SAM" id="MobiDB-lite"/>
    </source>
</evidence>
<dbReference type="InterPro" id="IPR022385">
    <property type="entry name" value="Rhs_assc_core"/>
</dbReference>
<evidence type="ECO:0000256" key="1">
    <source>
        <dbReference type="ARBA" id="ARBA00022737"/>
    </source>
</evidence>
<evidence type="ECO:0000313" key="4">
    <source>
        <dbReference type="EMBL" id="MDF4026941.1"/>
    </source>
</evidence>
<evidence type="ECO:0000259" key="3">
    <source>
        <dbReference type="Pfam" id="PF25023"/>
    </source>
</evidence>
<feature type="region of interest" description="Disordered" evidence="2">
    <location>
        <begin position="247"/>
        <end position="281"/>
    </location>
</feature>
<dbReference type="InterPro" id="IPR056823">
    <property type="entry name" value="TEN-like_YD-shell"/>
</dbReference>
<organism evidence="4 5">
    <name type="scientific">Luteibacter sahnii</name>
    <dbReference type="NCBI Taxonomy" id="3021977"/>
    <lineage>
        <taxon>Bacteria</taxon>
        <taxon>Pseudomonadati</taxon>
        <taxon>Pseudomonadota</taxon>
        <taxon>Gammaproteobacteria</taxon>
        <taxon>Lysobacterales</taxon>
        <taxon>Rhodanobacteraceae</taxon>
        <taxon>Luteibacter</taxon>
    </lineage>
</organism>
<comment type="caution">
    <text evidence="4">The sequence shown here is derived from an EMBL/GenBank/DDBJ whole genome shotgun (WGS) entry which is preliminary data.</text>
</comment>
<name>A0ABT6BFJ9_9GAMM</name>
<proteinExistence type="predicted"/>
<reference evidence="4 5" key="1">
    <citation type="journal article" date="2024" name="Curr. Microbiol.">
        <title>Luteibacter sahnii sp. nov., A Novel Yellow-Colored Xanthomonadin Pigment Producing Probiotic Bacterium from Healthy Rice Seed Microbiome.</title>
        <authorList>
            <person name="Jaiswal G."/>
            <person name="Rana R."/>
            <person name="Nayak P.K."/>
            <person name="Chouhan R."/>
            <person name="Gandhi S.G."/>
            <person name="Patel H.K."/>
            <person name="Patil P.B."/>
        </authorList>
    </citation>
    <scope>NUCLEOTIDE SEQUENCE [LARGE SCALE GENOMIC DNA]</scope>
    <source>
        <strain evidence="4 5">PPL201</strain>
    </source>
</reference>